<evidence type="ECO:0000313" key="5">
    <source>
        <dbReference type="EMBL" id="KMZ61405.1"/>
    </source>
</evidence>
<dbReference type="Proteomes" id="UP000036987">
    <property type="component" value="Unassembled WGS sequence"/>
</dbReference>
<dbReference type="Pfam" id="PF02466">
    <property type="entry name" value="Tim17"/>
    <property type="match status" value="1"/>
</dbReference>
<comment type="subcellular location">
    <subcellularLocation>
        <location evidence="1">Membrane</location>
        <topology evidence="1">Multi-pass membrane protein</topology>
    </subcellularLocation>
</comment>
<protein>
    <submittedName>
        <fullName evidence="5">Mitochondrial import inner membrane translocase subunit TIM22-2</fullName>
    </submittedName>
</protein>
<evidence type="ECO:0000256" key="3">
    <source>
        <dbReference type="ARBA" id="ARBA00022989"/>
    </source>
</evidence>
<dbReference type="GO" id="GO:0045036">
    <property type="term" value="P:protein targeting to chloroplast"/>
    <property type="evidence" value="ECO:0000318"/>
    <property type="project" value="GO_Central"/>
</dbReference>
<reference evidence="6" key="1">
    <citation type="journal article" date="2016" name="Nature">
        <title>The genome of the seagrass Zostera marina reveals angiosperm adaptation to the sea.</title>
        <authorList>
            <person name="Olsen J.L."/>
            <person name="Rouze P."/>
            <person name="Verhelst B."/>
            <person name="Lin Y.-C."/>
            <person name="Bayer T."/>
            <person name="Collen J."/>
            <person name="Dattolo E."/>
            <person name="De Paoli E."/>
            <person name="Dittami S."/>
            <person name="Maumus F."/>
            <person name="Michel G."/>
            <person name="Kersting A."/>
            <person name="Lauritano C."/>
            <person name="Lohaus R."/>
            <person name="Toepel M."/>
            <person name="Tonon T."/>
            <person name="Vanneste K."/>
            <person name="Amirebrahimi M."/>
            <person name="Brakel J."/>
            <person name="Bostroem C."/>
            <person name="Chovatia M."/>
            <person name="Grimwood J."/>
            <person name="Jenkins J.W."/>
            <person name="Jueterbock A."/>
            <person name="Mraz A."/>
            <person name="Stam W.T."/>
            <person name="Tice H."/>
            <person name="Bornberg-Bauer E."/>
            <person name="Green P.J."/>
            <person name="Pearson G.A."/>
            <person name="Procaccini G."/>
            <person name="Duarte C.M."/>
            <person name="Schmutz J."/>
            <person name="Reusch T.B.H."/>
            <person name="Van de Peer Y."/>
        </authorList>
    </citation>
    <scope>NUCLEOTIDE SEQUENCE [LARGE SCALE GENOMIC DNA]</scope>
    <source>
        <strain evidence="6">cv. Finnish</strain>
    </source>
</reference>
<evidence type="ECO:0000256" key="2">
    <source>
        <dbReference type="ARBA" id="ARBA00022692"/>
    </source>
</evidence>
<dbReference type="GO" id="GO:0009941">
    <property type="term" value="C:chloroplast envelope"/>
    <property type="evidence" value="ECO:0000318"/>
    <property type="project" value="GO_Central"/>
</dbReference>
<sequence length="210" mass="21757">MSLAGDPNPKPSPIESCELNGLNTISIQASSLVPKMKSDVFSSGPLVCLTKFAIDSAGGAVLGSIFGYGSGLISKKGLKGSIIDATSSAKTFAVLSGVHSLVVCFMKKLRGKDDVINTGIAGCCTGLALSFPGPPQTMLQNCVTFGAFSYMMEFMNNKQQTALADPVSSGRPFLHVLAPFTLSLPCEIGDGLSLFSKSLQPSKGAGPPWC</sequence>
<evidence type="ECO:0000256" key="4">
    <source>
        <dbReference type="ARBA" id="ARBA00023136"/>
    </source>
</evidence>
<dbReference type="GO" id="GO:0042721">
    <property type="term" value="C:TIM22 mitochondrial import inner membrane insertion complex"/>
    <property type="evidence" value="ECO:0007669"/>
    <property type="project" value="InterPro"/>
</dbReference>
<evidence type="ECO:0000256" key="1">
    <source>
        <dbReference type="ARBA" id="ARBA00004141"/>
    </source>
</evidence>
<dbReference type="GO" id="GO:0045039">
    <property type="term" value="P:protein insertion into mitochondrial inner membrane"/>
    <property type="evidence" value="ECO:0007669"/>
    <property type="project" value="InterPro"/>
</dbReference>
<dbReference type="OrthoDB" id="1913277at2759"/>
<comment type="caution">
    <text evidence="5">The sequence shown here is derived from an EMBL/GenBank/DDBJ whole genome shotgun (WGS) entry which is preliminary data.</text>
</comment>
<gene>
    <name evidence="5" type="ORF">ZOSMA_52G00560</name>
</gene>
<dbReference type="PANTHER" id="PTHR14110">
    <property type="entry name" value="MITOCHONDRIAL IMPORT INNER MEMBRANE TRANSLOCASE SUBUNIT TIM22"/>
    <property type="match status" value="1"/>
</dbReference>
<keyword evidence="3" id="KW-1133">Transmembrane helix</keyword>
<dbReference type="AlphaFoldDB" id="A0A0K9NZK9"/>
<dbReference type="GO" id="GO:0008320">
    <property type="term" value="F:protein transmembrane transporter activity"/>
    <property type="evidence" value="ECO:0000318"/>
    <property type="project" value="GO_Central"/>
</dbReference>
<dbReference type="EMBL" id="LFYR01001488">
    <property type="protein sequence ID" value="KMZ61405.1"/>
    <property type="molecule type" value="Genomic_DNA"/>
</dbReference>
<name>A0A0K9NZK9_ZOSMR</name>
<proteinExistence type="predicted"/>
<dbReference type="OMA" id="PAVCLFR"/>
<dbReference type="PANTHER" id="PTHR14110:SF1">
    <property type="entry name" value="CHLOROPLASTIC IMPORT INNER MEMBRANE TRANSLOCASE SUBUNIT TIM22-2-RELATED"/>
    <property type="match status" value="1"/>
</dbReference>
<evidence type="ECO:0000313" key="6">
    <source>
        <dbReference type="Proteomes" id="UP000036987"/>
    </source>
</evidence>
<keyword evidence="2" id="KW-0812">Transmembrane</keyword>
<keyword evidence="6" id="KW-1185">Reference proteome</keyword>
<dbReference type="InterPro" id="IPR039175">
    <property type="entry name" value="TIM22"/>
</dbReference>
<keyword evidence="4" id="KW-0472">Membrane</keyword>
<dbReference type="STRING" id="29655.A0A0K9NZK9"/>
<organism evidence="5 6">
    <name type="scientific">Zostera marina</name>
    <name type="common">Eelgrass</name>
    <dbReference type="NCBI Taxonomy" id="29655"/>
    <lineage>
        <taxon>Eukaryota</taxon>
        <taxon>Viridiplantae</taxon>
        <taxon>Streptophyta</taxon>
        <taxon>Embryophyta</taxon>
        <taxon>Tracheophyta</taxon>
        <taxon>Spermatophyta</taxon>
        <taxon>Magnoliopsida</taxon>
        <taxon>Liliopsida</taxon>
        <taxon>Zosteraceae</taxon>
        <taxon>Zostera</taxon>
    </lineage>
</organism>
<accession>A0A0K9NZK9</accession>